<dbReference type="PANTHER" id="PTHR43420:SF44">
    <property type="entry name" value="ACETYLTRANSFERASE YPEA"/>
    <property type="match status" value="1"/>
</dbReference>
<dbReference type="InterPro" id="IPR050680">
    <property type="entry name" value="YpeA/RimI_acetyltransf"/>
</dbReference>
<dbReference type="EMBL" id="CP053452">
    <property type="protein sequence ID" value="QJW99660.1"/>
    <property type="molecule type" value="Genomic_DNA"/>
</dbReference>
<dbReference type="KEGG" id="ftj:FTUN_7279"/>
<dbReference type="InterPro" id="IPR000182">
    <property type="entry name" value="GNAT_dom"/>
</dbReference>
<reference evidence="5" key="1">
    <citation type="submission" date="2020-05" db="EMBL/GenBank/DDBJ databases">
        <title>Frigoriglobus tundricola gen. nov., sp. nov., a psychrotolerant cellulolytic planctomycete of the family Gemmataceae with two divergent copies of 16S rRNA gene.</title>
        <authorList>
            <person name="Kulichevskaya I.S."/>
            <person name="Ivanova A.A."/>
            <person name="Naumoff D.G."/>
            <person name="Beletsky A.V."/>
            <person name="Rijpstra W.I.C."/>
            <person name="Sinninghe Damste J.S."/>
            <person name="Mardanov A.V."/>
            <person name="Ravin N.V."/>
            <person name="Dedysh S.N."/>
        </authorList>
    </citation>
    <scope>NUCLEOTIDE SEQUENCE [LARGE SCALE GENOMIC DNA]</scope>
    <source>
        <strain evidence="5">PL17</strain>
    </source>
</reference>
<dbReference type="RefSeq" id="WP_171474586.1">
    <property type="nucleotide sequence ID" value="NZ_CP053452.2"/>
</dbReference>
<dbReference type="PROSITE" id="PS51186">
    <property type="entry name" value="GNAT"/>
    <property type="match status" value="1"/>
</dbReference>
<organism evidence="4 5">
    <name type="scientific">Frigoriglobus tundricola</name>
    <dbReference type="NCBI Taxonomy" id="2774151"/>
    <lineage>
        <taxon>Bacteria</taxon>
        <taxon>Pseudomonadati</taxon>
        <taxon>Planctomycetota</taxon>
        <taxon>Planctomycetia</taxon>
        <taxon>Gemmatales</taxon>
        <taxon>Gemmataceae</taxon>
        <taxon>Frigoriglobus</taxon>
    </lineage>
</organism>
<dbReference type="Pfam" id="PF00583">
    <property type="entry name" value="Acetyltransf_1"/>
    <property type="match status" value="1"/>
</dbReference>
<dbReference type="Proteomes" id="UP000503447">
    <property type="component" value="Chromosome"/>
</dbReference>
<dbReference type="GO" id="GO:0016747">
    <property type="term" value="F:acyltransferase activity, transferring groups other than amino-acyl groups"/>
    <property type="evidence" value="ECO:0007669"/>
    <property type="project" value="InterPro"/>
</dbReference>
<dbReference type="CDD" id="cd04301">
    <property type="entry name" value="NAT_SF"/>
    <property type="match status" value="1"/>
</dbReference>
<evidence type="ECO:0000259" key="3">
    <source>
        <dbReference type="PROSITE" id="PS51186"/>
    </source>
</evidence>
<keyword evidence="5" id="KW-1185">Reference proteome</keyword>
<name>A0A6M5Z261_9BACT</name>
<evidence type="ECO:0000313" key="5">
    <source>
        <dbReference type="Proteomes" id="UP000503447"/>
    </source>
</evidence>
<keyword evidence="2" id="KW-0012">Acyltransferase</keyword>
<gene>
    <name evidence="4" type="ORF">FTUN_7279</name>
</gene>
<dbReference type="InterPro" id="IPR016181">
    <property type="entry name" value="Acyl_CoA_acyltransferase"/>
</dbReference>
<dbReference type="AlphaFoldDB" id="A0A6M5Z261"/>
<dbReference type="Gene3D" id="3.40.630.30">
    <property type="match status" value="1"/>
</dbReference>
<evidence type="ECO:0000313" key="4">
    <source>
        <dbReference type="EMBL" id="QJW99660.1"/>
    </source>
</evidence>
<accession>A0A6M5Z261</accession>
<evidence type="ECO:0000256" key="2">
    <source>
        <dbReference type="ARBA" id="ARBA00023315"/>
    </source>
</evidence>
<keyword evidence="1" id="KW-0808">Transferase</keyword>
<proteinExistence type="predicted"/>
<dbReference type="SUPFAM" id="SSF55729">
    <property type="entry name" value="Acyl-CoA N-acyltransferases (Nat)"/>
    <property type="match status" value="1"/>
</dbReference>
<feature type="domain" description="N-acetyltransferase" evidence="3">
    <location>
        <begin position="29"/>
        <end position="182"/>
    </location>
</feature>
<protein>
    <recommendedName>
        <fullName evidence="3">N-acetyltransferase domain-containing protein</fullName>
    </recommendedName>
</protein>
<evidence type="ECO:0000256" key="1">
    <source>
        <dbReference type="ARBA" id="ARBA00022679"/>
    </source>
</evidence>
<dbReference type="PANTHER" id="PTHR43420">
    <property type="entry name" value="ACETYLTRANSFERASE"/>
    <property type="match status" value="1"/>
</dbReference>
<sequence>MQKVKYYKRHRMELPLRHPPRPAELPTGFRWVPWDESLLALHAEIKFLSFQGHEDALVFPSLGSRAGCRDLMAAIRCRPGFCPQATWLIAGADGCVGTIQGLRDDIGFGGIQNLGVVPEYRGLGLGRALLMQALVGFAAVGAPRAFLEVTATNEPAVRMYRSVGFRAYKTLYRAVELPHPDAVGVGQ</sequence>